<dbReference type="InterPro" id="IPR036361">
    <property type="entry name" value="SAP_dom_sf"/>
</dbReference>
<evidence type="ECO:0000259" key="3">
    <source>
        <dbReference type="PROSITE" id="PS50800"/>
    </source>
</evidence>
<evidence type="ECO:0000256" key="1">
    <source>
        <dbReference type="SAM" id="Coils"/>
    </source>
</evidence>
<feature type="domain" description="SAP" evidence="3">
    <location>
        <begin position="64"/>
        <end position="98"/>
    </location>
</feature>
<feature type="compositionally biased region" description="Low complexity" evidence="2">
    <location>
        <begin position="174"/>
        <end position="184"/>
    </location>
</feature>
<keyword evidence="1" id="KW-0175">Coiled coil</keyword>
<reference evidence="4" key="1">
    <citation type="journal article" date="2020" name="Nature">
        <title>Giant virus diversity and host interactions through global metagenomics.</title>
        <authorList>
            <person name="Schulz F."/>
            <person name="Roux S."/>
            <person name="Paez-Espino D."/>
            <person name="Jungbluth S."/>
            <person name="Walsh D.A."/>
            <person name="Denef V.J."/>
            <person name="McMahon K.D."/>
            <person name="Konstantinidis K.T."/>
            <person name="Eloe-Fadrosh E.A."/>
            <person name="Kyrpides N.C."/>
            <person name="Woyke T."/>
        </authorList>
    </citation>
    <scope>NUCLEOTIDE SEQUENCE</scope>
    <source>
        <strain evidence="4">GVMAG-S-1024976-23</strain>
    </source>
</reference>
<proteinExistence type="predicted"/>
<dbReference type="AlphaFoldDB" id="A0A6C0AG13"/>
<protein>
    <recommendedName>
        <fullName evidence="3">SAP domain-containing protein</fullName>
    </recommendedName>
</protein>
<accession>A0A6C0AG13</accession>
<evidence type="ECO:0000313" key="4">
    <source>
        <dbReference type="EMBL" id="QHS78709.1"/>
    </source>
</evidence>
<sequence length="498" mass="59034">MTNIITRNSSKRKAEEELFREKLKTLKTESVSNYNSTLLCYNDFVKIWNKREDYYYLKNSIRNRSTFTVKKLKEILRSMGEVLVGKKIDLIKRVEKNYENTTKLAKSDANKTINDFKKKLLKFQDFIDDNRVNMTDALLIQECNELTKFYRDVTKYQNIMNKCLLLDELEQSNNSQQNNSVRSSSDSEDNMPPLEEQNESVENNDNRILVFDHIIRIALPHNRSNGGENNSDLQQQEVRDYARRIAEAQIRVERQRLNIRNVINRIQHFAVENNIITNDETITLERLESRSHVGLSNWLIDEENIPSDLRQLHFLMEEFNDERSYLTILTNERNNLILESSRNVINQTEFRTANELVQQQIYPNELSEFVIPDSINDENVLQRIEQANIRVINTFNLLTQLRNRIYEYAVSNNILQPNEELNRYDLMPPGLAGMPNHRAMQIWLNQSRRGEFDDEGRLEFMLDQYYENEDTLEDFIYERNQIMSDDLVLNNENVDLNN</sequence>
<dbReference type="PROSITE" id="PS50800">
    <property type="entry name" value="SAP"/>
    <property type="match status" value="1"/>
</dbReference>
<dbReference type="InterPro" id="IPR003034">
    <property type="entry name" value="SAP_dom"/>
</dbReference>
<feature type="coiled-coil region" evidence="1">
    <location>
        <begin position="238"/>
        <end position="265"/>
    </location>
</feature>
<organism evidence="4">
    <name type="scientific">viral metagenome</name>
    <dbReference type="NCBI Taxonomy" id="1070528"/>
    <lineage>
        <taxon>unclassified sequences</taxon>
        <taxon>metagenomes</taxon>
        <taxon>organismal metagenomes</taxon>
    </lineage>
</organism>
<dbReference type="EMBL" id="MN740602">
    <property type="protein sequence ID" value="QHS78709.1"/>
    <property type="molecule type" value="Genomic_DNA"/>
</dbReference>
<dbReference type="Pfam" id="PF02037">
    <property type="entry name" value="SAP"/>
    <property type="match status" value="1"/>
</dbReference>
<name>A0A6C0AG13_9ZZZZ</name>
<feature type="region of interest" description="Disordered" evidence="2">
    <location>
        <begin position="174"/>
        <end position="202"/>
    </location>
</feature>
<dbReference type="SUPFAM" id="SSF68906">
    <property type="entry name" value="SAP domain"/>
    <property type="match status" value="1"/>
</dbReference>
<evidence type="ECO:0000256" key="2">
    <source>
        <dbReference type="SAM" id="MobiDB-lite"/>
    </source>
</evidence>